<sequence length="342" mass="38834">MGRLPQYDLTVWQIHETEDDCDFVIRTNNGRAFYCTILPSDFHESPQVTQQYFRCLHLLRSGEEEIDDFYMDDALEWLADAFRPLVLQQASIPLTLPRGRPTLSEYLFPVSHDCRLAASHDELRPFTVHHEDHGCKGRLVALDSSLIDSLEQWTQSYNPSDVEICYDHPDDDLILIKPPTKVVVGAQDHQVTCFFKRFNTSFGKRGAAKELESLRAIAMAELPPDALVCRLQGVVRTEDGAAGMLFTWIKKKEVLSRSLAEEASAELRRRWADQITYTLKQLHERGIIWGDAKAANVLIDENDDAWIIDFGGSYTVGWVDKDKAGTLEGDMQGLARIMDTLS</sequence>
<keyword evidence="3" id="KW-1185">Reference proteome</keyword>
<organism evidence="2 3">
    <name type="scientific">Purpureocillium takamizusanense</name>
    <dbReference type="NCBI Taxonomy" id="2060973"/>
    <lineage>
        <taxon>Eukaryota</taxon>
        <taxon>Fungi</taxon>
        <taxon>Dikarya</taxon>
        <taxon>Ascomycota</taxon>
        <taxon>Pezizomycotina</taxon>
        <taxon>Sordariomycetes</taxon>
        <taxon>Hypocreomycetidae</taxon>
        <taxon>Hypocreales</taxon>
        <taxon>Ophiocordycipitaceae</taxon>
        <taxon>Purpureocillium</taxon>
    </lineage>
</organism>
<dbReference type="GO" id="GO:0004672">
    <property type="term" value="F:protein kinase activity"/>
    <property type="evidence" value="ECO:0007669"/>
    <property type="project" value="InterPro"/>
</dbReference>
<dbReference type="Pfam" id="PF00069">
    <property type="entry name" value="Pkinase"/>
    <property type="match status" value="1"/>
</dbReference>
<dbReference type="Gene3D" id="1.10.510.10">
    <property type="entry name" value="Transferase(Phosphotransferase) domain 1"/>
    <property type="match status" value="1"/>
</dbReference>
<dbReference type="AlphaFoldDB" id="A0A9Q8Q8H7"/>
<proteinExistence type="predicted"/>
<reference evidence="2" key="1">
    <citation type="submission" date="2021-11" db="EMBL/GenBank/DDBJ databases">
        <title>Purpureocillium_takamizusanense_genome.</title>
        <authorList>
            <person name="Nguyen N.-H."/>
        </authorList>
    </citation>
    <scope>NUCLEOTIDE SEQUENCE</scope>
    <source>
        <strain evidence="2">PT3</strain>
    </source>
</reference>
<dbReference type="KEGG" id="ptkz:JDV02_002059"/>
<dbReference type="InterPro" id="IPR011009">
    <property type="entry name" value="Kinase-like_dom_sf"/>
</dbReference>
<name>A0A9Q8Q8H7_9HYPO</name>
<dbReference type="GO" id="GO:0005524">
    <property type="term" value="F:ATP binding"/>
    <property type="evidence" value="ECO:0007669"/>
    <property type="project" value="InterPro"/>
</dbReference>
<accession>A0A9Q8Q8H7</accession>
<dbReference type="GeneID" id="72064020"/>
<dbReference type="EMBL" id="CP086355">
    <property type="protein sequence ID" value="UNI15533.1"/>
    <property type="molecule type" value="Genomic_DNA"/>
</dbReference>
<feature type="domain" description="Protein kinase" evidence="1">
    <location>
        <begin position="148"/>
        <end position="342"/>
    </location>
</feature>
<evidence type="ECO:0000313" key="2">
    <source>
        <dbReference type="EMBL" id="UNI15533.1"/>
    </source>
</evidence>
<dbReference type="Proteomes" id="UP000829364">
    <property type="component" value="Chromosome 2"/>
</dbReference>
<dbReference type="RefSeq" id="XP_047839014.1">
    <property type="nucleotide sequence ID" value="XM_047983044.1"/>
</dbReference>
<dbReference type="SUPFAM" id="SSF56112">
    <property type="entry name" value="Protein kinase-like (PK-like)"/>
    <property type="match status" value="1"/>
</dbReference>
<gene>
    <name evidence="2" type="ORF">JDV02_002059</name>
</gene>
<protein>
    <recommendedName>
        <fullName evidence="1">Protein kinase domain-containing protein</fullName>
    </recommendedName>
</protein>
<dbReference type="InterPro" id="IPR000719">
    <property type="entry name" value="Prot_kinase_dom"/>
</dbReference>
<dbReference type="PROSITE" id="PS50011">
    <property type="entry name" value="PROTEIN_KINASE_DOM"/>
    <property type="match status" value="1"/>
</dbReference>
<dbReference type="OrthoDB" id="4920768at2759"/>
<evidence type="ECO:0000259" key="1">
    <source>
        <dbReference type="PROSITE" id="PS50011"/>
    </source>
</evidence>
<evidence type="ECO:0000313" key="3">
    <source>
        <dbReference type="Proteomes" id="UP000829364"/>
    </source>
</evidence>